<dbReference type="Proteomes" id="UP000315700">
    <property type="component" value="Chromosome"/>
</dbReference>
<keyword evidence="2" id="KW-1185">Reference proteome</keyword>
<protein>
    <submittedName>
        <fullName evidence="1">Uncharacterized protein</fullName>
    </submittedName>
</protein>
<dbReference type="EMBL" id="CP036271">
    <property type="protein sequence ID" value="QDT55821.1"/>
    <property type="molecule type" value="Genomic_DNA"/>
</dbReference>
<proteinExistence type="predicted"/>
<dbReference type="InterPro" id="IPR036388">
    <property type="entry name" value="WH-like_DNA-bd_sf"/>
</dbReference>
<sequence>MSDQIPPQVETFVGDCIGSIAELELLLLLAGDPSKAWTVEGVSRELYVTPAAAEALLTAMTSRGLLTHHVDGYRFAPRNPELVTTVEALKELYARRRLKVVEMIYAGPADKYQSFADAFRLRRKE</sequence>
<accession>A0A517SI71</accession>
<evidence type="ECO:0000313" key="1">
    <source>
        <dbReference type="EMBL" id="QDT55821.1"/>
    </source>
</evidence>
<dbReference type="Gene3D" id="1.10.10.10">
    <property type="entry name" value="Winged helix-like DNA-binding domain superfamily/Winged helix DNA-binding domain"/>
    <property type="match status" value="1"/>
</dbReference>
<dbReference type="KEGG" id="ccos:Pan44_38690"/>
<gene>
    <name evidence="1" type="ORF">Pan44_38690</name>
</gene>
<evidence type="ECO:0000313" key="2">
    <source>
        <dbReference type="Proteomes" id="UP000315700"/>
    </source>
</evidence>
<reference evidence="1 2" key="1">
    <citation type="submission" date="2019-02" db="EMBL/GenBank/DDBJ databases">
        <title>Deep-cultivation of Planctomycetes and their phenomic and genomic characterization uncovers novel biology.</title>
        <authorList>
            <person name="Wiegand S."/>
            <person name="Jogler M."/>
            <person name="Boedeker C."/>
            <person name="Pinto D."/>
            <person name="Vollmers J."/>
            <person name="Rivas-Marin E."/>
            <person name="Kohn T."/>
            <person name="Peeters S.H."/>
            <person name="Heuer A."/>
            <person name="Rast P."/>
            <person name="Oberbeckmann S."/>
            <person name="Bunk B."/>
            <person name="Jeske O."/>
            <person name="Meyerdierks A."/>
            <person name="Storesund J.E."/>
            <person name="Kallscheuer N."/>
            <person name="Luecker S."/>
            <person name="Lage O.M."/>
            <person name="Pohl T."/>
            <person name="Merkel B.J."/>
            <person name="Hornburger P."/>
            <person name="Mueller R.-W."/>
            <person name="Bruemmer F."/>
            <person name="Labrenz M."/>
            <person name="Spormann A.M."/>
            <person name="Op den Camp H."/>
            <person name="Overmann J."/>
            <person name="Amann R."/>
            <person name="Jetten M.S.M."/>
            <person name="Mascher T."/>
            <person name="Medema M.H."/>
            <person name="Devos D.P."/>
            <person name="Kaster A.-K."/>
            <person name="Ovreas L."/>
            <person name="Rohde M."/>
            <person name="Galperin M.Y."/>
            <person name="Jogler C."/>
        </authorList>
    </citation>
    <scope>NUCLEOTIDE SEQUENCE [LARGE SCALE GENOMIC DNA]</scope>
    <source>
        <strain evidence="1 2">Pan44</strain>
    </source>
</reference>
<dbReference type="RefSeq" id="WP_145032176.1">
    <property type="nucleotide sequence ID" value="NZ_CP036271.1"/>
</dbReference>
<dbReference type="OrthoDB" id="193406at2"/>
<organism evidence="1 2">
    <name type="scientific">Caulifigura coniformis</name>
    <dbReference type="NCBI Taxonomy" id="2527983"/>
    <lineage>
        <taxon>Bacteria</taxon>
        <taxon>Pseudomonadati</taxon>
        <taxon>Planctomycetota</taxon>
        <taxon>Planctomycetia</taxon>
        <taxon>Planctomycetales</taxon>
        <taxon>Planctomycetaceae</taxon>
        <taxon>Caulifigura</taxon>
    </lineage>
</organism>
<dbReference type="AlphaFoldDB" id="A0A517SI71"/>
<name>A0A517SI71_9PLAN</name>
<dbReference type="InParanoid" id="A0A517SI71"/>